<protein>
    <submittedName>
        <fullName evidence="2">Uncharacterized protein</fullName>
    </submittedName>
</protein>
<feature type="compositionally biased region" description="Pro residues" evidence="1">
    <location>
        <begin position="506"/>
        <end position="520"/>
    </location>
</feature>
<comment type="caution">
    <text evidence="2">The sequence shown here is derived from an EMBL/GenBank/DDBJ whole genome shotgun (WGS) entry which is preliminary data.</text>
</comment>
<proteinExistence type="predicted"/>
<dbReference type="OrthoDB" id="5152965at2759"/>
<feature type="region of interest" description="Disordered" evidence="1">
    <location>
        <begin position="631"/>
        <end position="654"/>
    </location>
</feature>
<gene>
    <name evidence="2" type="ORF">CRHIZ90672A_00017022</name>
</gene>
<evidence type="ECO:0000256" key="1">
    <source>
        <dbReference type="SAM" id="MobiDB-lite"/>
    </source>
</evidence>
<sequence length="727" mass="80735">MVFVLGDLTVEGHSFHGSDVAKIQYLTIEGRNAGFCWTAVIRQSDGTTMVFVSGNVAVEGHSFYESDIAKMKYITIEGRNPGFCWVPDTFNLQPGPASGALGILASLAKDLKAIFMHSKLSISASEDPEFLAQDLEMFQIPEFVESSSTPSLPQGGNPRGRHGPYRTPLQYFVSTAERHLELIVNGQLYPEYAKEAFAFYSLLRDKAAPVLTKRSGDDRKFWIAQRLSMWQGNPRGRHRQVSQESESFSHLPADLIESFVQNEYATLKWLSKTGIPVLEAHGYGLASDPSNHVGVSYMFLCVMPGKPRNTSYRSQGCVRAQQVDVPGRTHRSKFASAFKKLTRRFKTTSASEDPVRIAQNLDIYMTPNPFAERARNLQPRSASGALSILATLARDIKAVFVQHKLSISASEDPVRIAQYPDIYVAPDPFVEGSSSAAKVEGQGTKSASIEFESANSAATSQGVRGFSPVANAFLFDTAKIEEVILVCNGGRRLNSSRRRTTTWILAPPPATNPARPPPPHLSTKAAVQTPTIFAPERVTEEGLVRWDKQAVWSFQGMDPHTISQVCKDSRDIVQKQALYCSPGEGRYPHHDQGAGRVREHQHHDVSPITTKKQIVCALMLAMRRDCQRLSSPRDRDRLTGSTLGELTDGKNDPVPVAEATINPLPKLGIHRPVRKDLGKKLASFHLFNQLPQELQDEIWSAMRLPMTREEMEDYEAAMLAAWPEEWM</sequence>
<evidence type="ECO:0000313" key="3">
    <source>
        <dbReference type="Proteomes" id="UP000696573"/>
    </source>
</evidence>
<dbReference type="AlphaFoldDB" id="A0A9N9V546"/>
<dbReference type="EMBL" id="CABFNQ020000452">
    <property type="protein sequence ID" value="CAH0015928.1"/>
    <property type="molecule type" value="Genomic_DNA"/>
</dbReference>
<accession>A0A9N9V546</accession>
<name>A0A9N9V546_9HYPO</name>
<reference evidence="2" key="1">
    <citation type="submission" date="2021-10" db="EMBL/GenBank/DDBJ databases">
        <authorList>
            <person name="Piombo E."/>
        </authorList>
    </citation>
    <scope>NUCLEOTIDE SEQUENCE</scope>
</reference>
<dbReference type="Proteomes" id="UP000696573">
    <property type="component" value="Unassembled WGS sequence"/>
</dbReference>
<evidence type="ECO:0000313" key="2">
    <source>
        <dbReference type="EMBL" id="CAH0015928.1"/>
    </source>
</evidence>
<organism evidence="2 3">
    <name type="scientific">Clonostachys rhizophaga</name>
    <dbReference type="NCBI Taxonomy" id="160324"/>
    <lineage>
        <taxon>Eukaryota</taxon>
        <taxon>Fungi</taxon>
        <taxon>Dikarya</taxon>
        <taxon>Ascomycota</taxon>
        <taxon>Pezizomycotina</taxon>
        <taxon>Sordariomycetes</taxon>
        <taxon>Hypocreomycetidae</taxon>
        <taxon>Hypocreales</taxon>
        <taxon>Bionectriaceae</taxon>
        <taxon>Clonostachys</taxon>
    </lineage>
</organism>
<keyword evidence="3" id="KW-1185">Reference proteome</keyword>
<feature type="region of interest" description="Disordered" evidence="1">
    <location>
        <begin position="504"/>
        <end position="523"/>
    </location>
</feature>